<name>A0A1M4X673_9LACT</name>
<organism evidence="1 2">
    <name type="scientific">Atopostipes suicloacalis DSM 15692</name>
    <dbReference type="NCBI Taxonomy" id="1121025"/>
    <lineage>
        <taxon>Bacteria</taxon>
        <taxon>Bacillati</taxon>
        <taxon>Bacillota</taxon>
        <taxon>Bacilli</taxon>
        <taxon>Lactobacillales</taxon>
        <taxon>Carnobacteriaceae</taxon>
        <taxon>Atopostipes</taxon>
    </lineage>
</organism>
<dbReference type="AlphaFoldDB" id="A0A1M4X673"/>
<evidence type="ECO:0000313" key="1">
    <source>
        <dbReference type="EMBL" id="SHE88936.1"/>
    </source>
</evidence>
<dbReference type="InterPro" id="IPR011322">
    <property type="entry name" value="N-reg_PII-like_a/b"/>
</dbReference>
<dbReference type="PROSITE" id="PS51343">
    <property type="entry name" value="PII_GLNB_DOM"/>
    <property type="match status" value="1"/>
</dbReference>
<dbReference type="EMBL" id="FQUF01000019">
    <property type="protein sequence ID" value="SHE88936.1"/>
    <property type="molecule type" value="Genomic_DNA"/>
</dbReference>
<dbReference type="RefSeq" id="WP_073298103.1">
    <property type="nucleotide sequence ID" value="NZ_FQUF01000019.1"/>
</dbReference>
<dbReference type="Proteomes" id="UP000184128">
    <property type="component" value="Unassembled WGS sequence"/>
</dbReference>
<dbReference type="STRING" id="1121025.SAMN02745249_01360"/>
<sequence>MNVLFIVLNKTEYLDEILDAFVDIGIGGATIMDSQGMGSAMTAIENTEEPFYGVLKSMLNDSRPYNKTIFTVIKDEELLEKAVNIVKEIVGDIYKPGVGIMFTLPLGNTYGISRNDE</sequence>
<accession>A0A1M4X673</accession>
<dbReference type="GO" id="GO:0030234">
    <property type="term" value="F:enzyme regulator activity"/>
    <property type="evidence" value="ECO:0007669"/>
    <property type="project" value="InterPro"/>
</dbReference>
<keyword evidence="2" id="KW-1185">Reference proteome</keyword>
<dbReference type="Gene3D" id="3.30.70.120">
    <property type="match status" value="1"/>
</dbReference>
<dbReference type="InterPro" id="IPR015867">
    <property type="entry name" value="N-reg_PII/ATP_PRibTrfase_C"/>
</dbReference>
<protein>
    <submittedName>
        <fullName evidence="1">Nitrogen regulatory protein P-II family</fullName>
    </submittedName>
</protein>
<dbReference type="OrthoDB" id="9810781at2"/>
<proteinExistence type="predicted"/>
<dbReference type="InterPro" id="IPR002187">
    <property type="entry name" value="N-reg_PII"/>
</dbReference>
<evidence type="ECO:0000313" key="2">
    <source>
        <dbReference type="Proteomes" id="UP000184128"/>
    </source>
</evidence>
<dbReference type="GO" id="GO:0006808">
    <property type="term" value="P:regulation of nitrogen utilization"/>
    <property type="evidence" value="ECO:0007669"/>
    <property type="project" value="InterPro"/>
</dbReference>
<gene>
    <name evidence="1" type="ORF">SAMN02745249_01360</name>
</gene>
<reference evidence="1 2" key="1">
    <citation type="submission" date="2016-11" db="EMBL/GenBank/DDBJ databases">
        <authorList>
            <person name="Jaros S."/>
            <person name="Januszkiewicz K."/>
            <person name="Wedrychowicz H."/>
        </authorList>
    </citation>
    <scope>NUCLEOTIDE SEQUENCE [LARGE SCALE GENOMIC DNA]</scope>
    <source>
        <strain evidence="1 2">DSM 15692</strain>
    </source>
</reference>
<dbReference type="Pfam" id="PF00543">
    <property type="entry name" value="P-II"/>
    <property type="match status" value="1"/>
</dbReference>
<dbReference type="SUPFAM" id="SSF54913">
    <property type="entry name" value="GlnB-like"/>
    <property type="match status" value="1"/>
</dbReference>